<accession>A0ABX1NCJ5</accession>
<dbReference type="EMBL" id="WTVS01000010">
    <property type="protein sequence ID" value="NMF97018.1"/>
    <property type="molecule type" value="Genomic_DNA"/>
</dbReference>
<keyword evidence="2 11" id="KW-1003">Cell membrane</keyword>
<sequence length="380" mass="41050">MTDTRFHPRELLRGFLRPIDLPLLLLLGLLLAYAFVVMMSASPERIPSLQVNTAVALAAMWATARLPAQRLLSLALPLYLIGVLLLVAVDLFGETSKGATRWLDVGVTRIQPSEIMKIAMPLMLAWYFQQREGQIGLREFIVAGLLLVVPVGLIMVQPDLGTSLLVTAAGVYVIYFAGLSWKLIVPVVAVGVIGIVAIVGFGDQICQPGVDWPGLREYQKHRVCTLLDPTQDPLGKGFHIIQSTIAIGSGGVLGKGWMDGTQTHLAFLPERHTDFIFSVLAEEFGLIGIVVLLAIYVLLLLRGFYIAAMAPTLATRLLGGAITMIFFTYAFVNMGMVSGILPVVGVPLPFISYGGTALVTLCLGIGILMSIQRSRVLAQA</sequence>
<comment type="catalytic activity">
    <reaction evidence="11">
        <text>[GlcNAc-(1-&gt;4)-Mur2Ac(oyl-L-Ala-gamma-D-Glu-L-Lys-D-Ala-D-Ala)](n)-di-trans,octa-cis-undecaprenyl diphosphate + beta-D-GlcNAc-(1-&gt;4)-Mur2Ac(oyl-L-Ala-gamma-D-Glu-L-Lys-D-Ala-D-Ala)-di-trans,octa-cis-undecaprenyl diphosphate = [GlcNAc-(1-&gt;4)-Mur2Ac(oyl-L-Ala-gamma-D-Glu-L-Lys-D-Ala-D-Ala)](n+1)-di-trans,octa-cis-undecaprenyl diphosphate + di-trans,octa-cis-undecaprenyl diphosphate + H(+)</text>
        <dbReference type="Rhea" id="RHEA:23708"/>
        <dbReference type="Rhea" id="RHEA-COMP:9602"/>
        <dbReference type="Rhea" id="RHEA-COMP:9603"/>
        <dbReference type="ChEBI" id="CHEBI:15378"/>
        <dbReference type="ChEBI" id="CHEBI:58405"/>
        <dbReference type="ChEBI" id="CHEBI:60033"/>
        <dbReference type="ChEBI" id="CHEBI:78435"/>
        <dbReference type="EC" id="2.4.99.28"/>
    </reaction>
</comment>
<keyword evidence="9 11" id="KW-0472">Membrane</keyword>
<proteinExistence type="inferred from homology"/>
<feature type="transmembrane region" description="Helical" evidence="11">
    <location>
        <begin position="71"/>
        <end position="89"/>
    </location>
</feature>
<keyword evidence="3 11" id="KW-0328">Glycosyltransferase</keyword>
<evidence type="ECO:0000256" key="9">
    <source>
        <dbReference type="ARBA" id="ARBA00023136"/>
    </source>
</evidence>
<keyword evidence="6 11" id="KW-0133">Cell shape</keyword>
<evidence type="ECO:0000256" key="11">
    <source>
        <dbReference type="HAMAP-Rule" id="MF_02079"/>
    </source>
</evidence>
<evidence type="ECO:0000256" key="1">
    <source>
        <dbReference type="ARBA" id="ARBA00004141"/>
    </source>
</evidence>
<keyword evidence="10 11" id="KW-0961">Cell wall biogenesis/degradation</keyword>
<protein>
    <recommendedName>
        <fullName evidence="11">Peptidoglycan glycosyltransferase MrdB</fullName>
        <shortName evidence="11">PGT</shortName>
        <ecNumber evidence="11">2.4.99.28</ecNumber>
    </recommendedName>
    <alternativeName>
        <fullName evidence="11">Cell elongation protein RodA</fullName>
    </alternativeName>
    <alternativeName>
        <fullName evidence="11">Cell wall polymerase</fullName>
    </alternativeName>
    <alternativeName>
        <fullName evidence="11">Peptidoglycan polymerase</fullName>
        <shortName evidence="11">PG polymerase</shortName>
    </alternativeName>
</protein>
<dbReference type="NCBIfam" id="TIGR02210">
    <property type="entry name" value="rodA_shape"/>
    <property type="match status" value="1"/>
</dbReference>
<keyword evidence="4 11" id="KW-0808">Transferase</keyword>
<evidence type="ECO:0000256" key="5">
    <source>
        <dbReference type="ARBA" id="ARBA00022692"/>
    </source>
</evidence>
<name>A0ABX1NCJ5_9RHOO</name>
<dbReference type="InterPro" id="IPR011923">
    <property type="entry name" value="RodA/MrdB"/>
</dbReference>
<keyword evidence="7 11" id="KW-0573">Peptidoglycan synthesis</keyword>
<reference evidence="12 13" key="1">
    <citation type="submission" date="2019-12" db="EMBL/GenBank/DDBJ databases">
        <title>Comparative genomics gives insights into the taxonomy of the Azoarcus-Aromatoleum group and reveals separate origins of nif in the plant-associated Azoarcus and non-plant-associated Aromatoleum sub-groups.</title>
        <authorList>
            <person name="Lafos M."/>
            <person name="Maluk M."/>
            <person name="Batista M."/>
            <person name="Junghare M."/>
            <person name="Carmona M."/>
            <person name="Faoro H."/>
            <person name="Cruz L.M."/>
            <person name="Battistoni F."/>
            <person name="De Souza E."/>
            <person name="Pedrosa F."/>
            <person name="Chen W.-M."/>
            <person name="Poole P.S."/>
            <person name="Dixon R.A."/>
            <person name="James E.K."/>
        </authorList>
    </citation>
    <scope>NUCLEOTIDE SEQUENCE [LARGE SCALE GENOMIC DNA]</scope>
    <source>
        <strain evidence="12 13">T</strain>
    </source>
</reference>
<comment type="pathway">
    <text evidence="11">Cell wall biogenesis; peptidoglycan biosynthesis.</text>
</comment>
<comment type="function">
    <text evidence="11">Peptidoglycan polymerase that is essential for cell wall elongation.</text>
</comment>
<feature type="transmembrane region" description="Helical" evidence="11">
    <location>
        <begin position="183"/>
        <end position="202"/>
    </location>
</feature>
<evidence type="ECO:0000313" key="12">
    <source>
        <dbReference type="EMBL" id="NMF97018.1"/>
    </source>
</evidence>
<dbReference type="Pfam" id="PF01098">
    <property type="entry name" value="FTSW_RODA_SPOVE"/>
    <property type="match status" value="1"/>
</dbReference>
<evidence type="ECO:0000256" key="2">
    <source>
        <dbReference type="ARBA" id="ARBA00022475"/>
    </source>
</evidence>
<dbReference type="InterPro" id="IPR018365">
    <property type="entry name" value="Cell_cycle_FtsW-rel_CS"/>
</dbReference>
<organism evidence="12 13">
    <name type="scientific">Aromatoleum toluolicum</name>
    <dbReference type="NCBI Taxonomy" id="90060"/>
    <lineage>
        <taxon>Bacteria</taxon>
        <taxon>Pseudomonadati</taxon>
        <taxon>Pseudomonadota</taxon>
        <taxon>Betaproteobacteria</taxon>
        <taxon>Rhodocyclales</taxon>
        <taxon>Rhodocyclaceae</taxon>
        <taxon>Aromatoleum</taxon>
    </lineage>
</organism>
<dbReference type="EC" id="2.4.99.28" evidence="11"/>
<feature type="transmembrane region" description="Helical" evidence="11">
    <location>
        <begin position="140"/>
        <end position="156"/>
    </location>
</feature>
<evidence type="ECO:0000256" key="7">
    <source>
        <dbReference type="ARBA" id="ARBA00022984"/>
    </source>
</evidence>
<dbReference type="PROSITE" id="PS00428">
    <property type="entry name" value="FTSW_RODA_SPOVE"/>
    <property type="match status" value="1"/>
</dbReference>
<feature type="transmembrane region" description="Helical" evidence="11">
    <location>
        <begin position="21"/>
        <end position="41"/>
    </location>
</feature>
<comment type="similarity">
    <text evidence="11">Belongs to the SEDS family. MrdB/RodA subfamily.</text>
</comment>
<feature type="transmembrane region" description="Helical" evidence="11">
    <location>
        <begin position="317"/>
        <end position="344"/>
    </location>
</feature>
<evidence type="ECO:0000313" key="13">
    <source>
        <dbReference type="Proteomes" id="UP000634522"/>
    </source>
</evidence>
<dbReference type="HAMAP" id="MF_02079">
    <property type="entry name" value="PGT_RodA"/>
    <property type="match status" value="1"/>
</dbReference>
<keyword evidence="5 11" id="KW-0812">Transmembrane</keyword>
<evidence type="ECO:0000256" key="10">
    <source>
        <dbReference type="ARBA" id="ARBA00023316"/>
    </source>
</evidence>
<feature type="transmembrane region" description="Helical" evidence="11">
    <location>
        <begin position="350"/>
        <end position="371"/>
    </location>
</feature>
<keyword evidence="13" id="KW-1185">Reference proteome</keyword>
<feature type="transmembrane region" description="Helical" evidence="11">
    <location>
        <begin position="284"/>
        <end position="305"/>
    </location>
</feature>
<keyword evidence="11" id="KW-0997">Cell inner membrane</keyword>
<comment type="caution">
    <text evidence="12">The sequence shown here is derived from an EMBL/GenBank/DDBJ whole genome shotgun (WGS) entry which is preliminary data.</text>
</comment>
<evidence type="ECO:0000256" key="6">
    <source>
        <dbReference type="ARBA" id="ARBA00022960"/>
    </source>
</evidence>
<feature type="transmembrane region" description="Helical" evidence="11">
    <location>
        <begin position="162"/>
        <end position="178"/>
    </location>
</feature>
<dbReference type="RefSeq" id="WP_169138721.1">
    <property type="nucleotide sequence ID" value="NZ_WTVS01000010.1"/>
</dbReference>
<dbReference type="PANTHER" id="PTHR30474">
    <property type="entry name" value="CELL CYCLE PROTEIN"/>
    <property type="match status" value="1"/>
</dbReference>
<dbReference type="InterPro" id="IPR001182">
    <property type="entry name" value="FtsW/RodA"/>
</dbReference>
<dbReference type="PANTHER" id="PTHR30474:SF1">
    <property type="entry name" value="PEPTIDOGLYCAN GLYCOSYLTRANSFERASE MRDB"/>
    <property type="match status" value="1"/>
</dbReference>
<evidence type="ECO:0000256" key="4">
    <source>
        <dbReference type="ARBA" id="ARBA00022679"/>
    </source>
</evidence>
<dbReference type="Proteomes" id="UP000634522">
    <property type="component" value="Unassembled WGS sequence"/>
</dbReference>
<comment type="subcellular location">
    <subcellularLocation>
        <location evidence="11">Cell inner membrane</location>
        <topology evidence="11">Multi-pass membrane protein</topology>
    </subcellularLocation>
    <subcellularLocation>
        <location evidence="1">Membrane</location>
        <topology evidence="1">Multi-pass membrane protein</topology>
    </subcellularLocation>
</comment>
<gene>
    <name evidence="11 12" type="primary">rodA</name>
    <name evidence="11" type="synonym">mrdB</name>
    <name evidence="12" type="ORF">GPA27_06425</name>
</gene>
<keyword evidence="8 11" id="KW-1133">Transmembrane helix</keyword>
<evidence type="ECO:0000256" key="8">
    <source>
        <dbReference type="ARBA" id="ARBA00022989"/>
    </source>
</evidence>
<evidence type="ECO:0000256" key="3">
    <source>
        <dbReference type="ARBA" id="ARBA00022676"/>
    </source>
</evidence>